<name>A9NNE9_PICSI</name>
<evidence type="ECO:0000256" key="3">
    <source>
        <dbReference type="ARBA" id="ARBA00022490"/>
    </source>
</evidence>
<feature type="region of interest" description="Disordered" evidence="6">
    <location>
        <begin position="99"/>
        <end position="142"/>
    </location>
</feature>
<evidence type="ECO:0000256" key="6">
    <source>
        <dbReference type="SAM" id="MobiDB-lite"/>
    </source>
</evidence>
<keyword evidence="3" id="KW-0963">Cytoplasm</keyword>
<feature type="compositionally biased region" description="Polar residues" evidence="6">
    <location>
        <begin position="128"/>
        <end position="142"/>
    </location>
</feature>
<dbReference type="GO" id="GO:0005737">
    <property type="term" value="C:cytoplasm"/>
    <property type="evidence" value="ECO:0007669"/>
    <property type="project" value="UniProtKB-SubCell"/>
</dbReference>
<dbReference type="PANTHER" id="PTHR33059:SF4">
    <property type="entry name" value="FCS-LIKE ZINC FINGER 5"/>
    <property type="match status" value="1"/>
</dbReference>
<sequence length="142" mass="15753">MLGKRPRPPLMNRTTSMSQLGSTDFAVESEQIPDSSVFQMGPGIRSNYSYSNKPIEPAHFLDACHLCNRRLSDGRDIYMYRGDTAFCSVECRQQQITMDERKEKSAAGITGLKKGGQVSSSNRHENSNKGNFQAQTETVVAA</sequence>
<protein>
    <recommendedName>
        <fullName evidence="7">FLZ-type domain-containing protein</fullName>
    </recommendedName>
</protein>
<evidence type="ECO:0000313" key="8">
    <source>
        <dbReference type="EMBL" id="ABK22160.1"/>
    </source>
</evidence>
<reference evidence="8" key="1">
    <citation type="journal article" date="2008" name="BMC Genomics">
        <title>A conifer genomics resource of 200,000 spruce (Picea spp.) ESTs and 6,464 high-quality, sequence-finished full-length cDNAs for Sitka spruce (Picea sitchensis).</title>
        <authorList>
            <person name="Ralph S.G."/>
            <person name="Chun H.J."/>
            <person name="Kolosova N."/>
            <person name="Cooper D."/>
            <person name="Oddy C."/>
            <person name="Ritland C.E."/>
            <person name="Kirkpatrick R."/>
            <person name="Moore R."/>
            <person name="Barber S."/>
            <person name="Holt R.A."/>
            <person name="Jones S.J."/>
            <person name="Marra M.A."/>
            <person name="Douglas C.J."/>
            <person name="Ritland K."/>
            <person name="Bohlmann J."/>
        </authorList>
    </citation>
    <scope>NUCLEOTIDE SEQUENCE</scope>
    <source>
        <tissue evidence="8">Bark</tissue>
    </source>
</reference>
<dbReference type="AlphaFoldDB" id="A9NNE9"/>
<dbReference type="GO" id="GO:0046872">
    <property type="term" value="F:metal ion binding"/>
    <property type="evidence" value="ECO:0007669"/>
    <property type="project" value="UniProtKB-KW"/>
</dbReference>
<proteinExistence type="evidence at transcript level"/>
<evidence type="ECO:0000256" key="2">
    <source>
        <dbReference type="ARBA" id="ARBA00009374"/>
    </source>
</evidence>
<dbReference type="EMBL" id="EF082807">
    <property type="protein sequence ID" value="ABK22160.1"/>
    <property type="molecule type" value="mRNA"/>
</dbReference>
<dbReference type="PANTHER" id="PTHR33059">
    <property type="entry name" value="FCS-LIKE ZINC FINGER 5"/>
    <property type="match status" value="1"/>
</dbReference>
<accession>A9NNE9</accession>
<dbReference type="Pfam" id="PF04570">
    <property type="entry name" value="zf-FLZ"/>
    <property type="match status" value="1"/>
</dbReference>
<evidence type="ECO:0000256" key="1">
    <source>
        <dbReference type="ARBA" id="ARBA00004496"/>
    </source>
</evidence>
<organism evidence="8">
    <name type="scientific">Picea sitchensis</name>
    <name type="common">Sitka spruce</name>
    <name type="synonym">Pinus sitchensis</name>
    <dbReference type="NCBI Taxonomy" id="3332"/>
    <lineage>
        <taxon>Eukaryota</taxon>
        <taxon>Viridiplantae</taxon>
        <taxon>Streptophyta</taxon>
        <taxon>Embryophyta</taxon>
        <taxon>Tracheophyta</taxon>
        <taxon>Spermatophyta</taxon>
        <taxon>Pinopsida</taxon>
        <taxon>Pinidae</taxon>
        <taxon>Conifers I</taxon>
        <taxon>Pinales</taxon>
        <taxon>Pinaceae</taxon>
        <taxon>Picea</taxon>
    </lineage>
</organism>
<dbReference type="InterPro" id="IPR007650">
    <property type="entry name" value="Zf-FLZ_dom"/>
</dbReference>
<dbReference type="OMA" id="HECRERQ"/>
<feature type="domain" description="FLZ-type" evidence="7">
    <location>
        <begin position="59"/>
        <end position="103"/>
    </location>
</feature>
<keyword evidence="4" id="KW-0479">Metal-binding</keyword>
<dbReference type="PROSITE" id="PS51795">
    <property type="entry name" value="ZF_FLZ"/>
    <property type="match status" value="1"/>
</dbReference>
<evidence type="ECO:0000256" key="5">
    <source>
        <dbReference type="PROSITE-ProRule" id="PRU01131"/>
    </source>
</evidence>
<feature type="zinc finger region" description="FLZ-type" evidence="5">
    <location>
        <begin position="59"/>
        <end position="103"/>
    </location>
</feature>
<evidence type="ECO:0000256" key="4">
    <source>
        <dbReference type="ARBA" id="ARBA00022723"/>
    </source>
</evidence>
<comment type="similarity">
    <text evidence="2">Belongs to the FLZ family.</text>
</comment>
<comment type="subcellular location">
    <subcellularLocation>
        <location evidence="1">Cytoplasm</location>
    </subcellularLocation>
</comment>
<evidence type="ECO:0000259" key="7">
    <source>
        <dbReference type="PROSITE" id="PS51795"/>
    </source>
</evidence>